<feature type="non-terminal residue" evidence="2">
    <location>
        <position position="1"/>
    </location>
</feature>
<evidence type="ECO:0000256" key="1">
    <source>
        <dbReference type="SAM" id="Phobius"/>
    </source>
</evidence>
<proteinExistence type="predicted"/>
<feature type="non-terminal residue" evidence="2">
    <location>
        <position position="55"/>
    </location>
</feature>
<gene>
    <name evidence="2" type="ORF">L9F63_006603</name>
</gene>
<keyword evidence="1" id="KW-0812">Transmembrane</keyword>
<accession>A0AAD7ZA13</accession>
<comment type="caution">
    <text evidence="2">The sequence shown here is derived from an EMBL/GenBank/DDBJ whole genome shotgun (WGS) entry which is preliminary data.</text>
</comment>
<dbReference type="EMBL" id="JASPKZ010009390">
    <property type="protein sequence ID" value="KAJ9576829.1"/>
    <property type="molecule type" value="Genomic_DNA"/>
</dbReference>
<reference evidence="2" key="2">
    <citation type="submission" date="2023-05" db="EMBL/GenBank/DDBJ databases">
        <authorList>
            <person name="Fouks B."/>
        </authorList>
    </citation>
    <scope>NUCLEOTIDE SEQUENCE</scope>
    <source>
        <strain evidence="2">Stay&amp;Tobe</strain>
        <tissue evidence="2">Testes</tissue>
    </source>
</reference>
<sequence>KRTSSDLLTFEDFILVTPEMGLSRVTQLHIQLYMRWFEVLITAALALLLVMLIPP</sequence>
<reference evidence="2" key="1">
    <citation type="journal article" date="2023" name="IScience">
        <title>Live-bearing cockroach genome reveals convergent evolutionary mechanisms linked to viviparity in insects and beyond.</title>
        <authorList>
            <person name="Fouks B."/>
            <person name="Harrison M.C."/>
            <person name="Mikhailova A.A."/>
            <person name="Marchal E."/>
            <person name="English S."/>
            <person name="Carruthers M."/>
            <person name="Jennings E.C."/>
            <person name="Chiamaka E.L."/>
            <person name="Frigard R.A."/>
            <person name="Pippel M."/>
            <person name="Attardo G.M."/>
            <person name="Benoit J.B."/>
            <person name="Bornberg-Bauer E."/>
            <person name="Tobe S.S."/>
        </authorList>
    </citation>
    <scope>NUCLEOTIDE SEQUENCE</scope>
    <source>
        <strain evidence="2">Stay&amp;Tobe</strain>
    </source>
</reference>
<keyword evidence="1" id="KW-0472">Membrane</keyword>
<name>A0AAD7ZA13_DIPPU</name>
<dbReference type="AlphaFoldDB" id="A0AAD7ZA13"/>
<evidence type="ECO:0000313" key="2">
    <source>
        <dbReference type="EMBL" id="KAJ9576829.1"/>
    </source>
</evidence>
<keyword evidence="1" id="KW-1133">Transmembrane helix</keyword>
<dbReference type="Proteomes" id="UP001233999">
    <property type="component" value="Unassembled WGS sequence"/>
</dbReference>
<keyword evidence="3" id="KW-1185">Reference proteome</keyword>
<protein>
    <submittedName>
        <fullName evidence="2">Uncharacterized protein</fullName>
    </submittedName>
</protein>
<evidence type="ECO:0000313" key="3">
    <source>
        <dbReference type="Proteomes" id="UP001233999"/>
    </source>
</evidence>
<organism evidence="2 3">
    <name type="scientific">Diploptera punctata</name>
    <name type="common">Pacific beetle cockroach</name>
    <dbReference type="NCBI Taxonomy" id="6984"/>
    <lineage>
        <taxon>Eukaryota</taxon>
        <taxon>Metazoa</taxon>
        <taxon>Ecdysozoa</taxon>
        <taxon>Arthropoda</taxon>
        <taxon>Hexapoda</taxon>
        <taxon>Insecta</taxon>
        <taxon>Pterygota</taxon>
        <taxon>Neoptera</taxon>
        <taxon>Polyneoptera</taxon>
        <taxon>Dictyoptera</taxon>
        <taxon>Blattodea</taxon>
        <taxon>Blaberoidea</taxon>
        <taxon>Blaberidae</taxon>
        <taxon>Diplopterinae</taxon>
        <taxon>Diploptera</taxon>
    </lineage>
</organism>
<feature type="transmembrane region" description="Helical" evidence="1">
    <location>
        <begin position="32"/>
        <end position="53"/>
    </location>
</feature>